<feature type="transmembrane region" description="Helical" evidence="1">
    <location>
        <begin position="193"/>
        <end position="213"/>
    </location>
</feature>
<dbReference type="AlphaFoldDB" id="A0A557PFH0"/>
<evidence type="ECO:0000313" key="3">
    <source>
        <dbReference type="Proteomes" id="UP000319828"/>
    </source>
</evidence>
<feature type="transmembrane region" description="Helical" evidence="1">
    <location>
        <begin position="131"/>
        <end position="155"/>
    </location>
</feature>
<dbReference type="PANTHER" id="PTHR37314">
    <property type="entry name" value="SLR0142 PROTEIN"/>
    <property type="match status" value="1"/>
</dbReference>
<organism evidence="2 3">
    <name type="scientific">Vibrio algivorus</name>
    <dbReference type="NCBI Taxonomy" id="1667024"/>
    <lineage>
        <taxon>Bacteria</taxon>
        <taxon>Pseudomonadati</taxon>
        <taxon>Pseudomonadota</taxon>
        <taxon>Gammaproteobacteria</taxon>
        <taxon>Vibrionales</taxon>
        <taxon>Vibrionaceae</taxon>
        <taxon>Vibrio</taxon>
    </lineage>
</organism>
<feature type="transmembrane region" description="Helical" evidence="1">
    <location>
        <begin position="55"/>
        <end position="79"/>
    </location>
</feature>
<evidence type="ECO:0000313" key="2">
    <source>
        <dbReference type="EMBL" id="TVO39393.1"/>
    </source>
</evidence>
<keyword evidence="1" id="KW-1133">Transmembrane helix</keyword>
<dbReference type="Proteomes" id="UP000319828">
    <property type="component" value="Unassembled WGS sequence"/>
</dbReference>
<reference evidence="2 3" key="1">
    <citation type="submission" date="2019-07" db="EMBL/GenBank/DDBJ databases">
        <title>The draft genome sequence of Vibrio algivorus M1486.</title>
        <authorList>
            <person name="Meng X."/>
        </authorList>
    </citation>
    <scope>NUCLEOTIDE SEQUENCE [LARGE SCALE GENOMIC DNA]</scope>
    <source>
        <strain evidence="2 3">M1486</strain>
    </source>
</reference>
<dbReference type="EMBL" id="VMKJ01000002">
    <property type="protein sequence ID" value="TVO39393.1"/>
    <property type="molecule type" value="Genomic_DNA"/>
</dbReference>
<feature type="transmembrane region" description="Helical" evidence="1">
    <location>
        <begin position="12"/>
        <end position="31"/>
    </location>
</feature>
<feature type="transmembrane region" description="Helical" evidence="1">
    <location>
        <begin position="91"/>
        <end position="111"/>
    </location>
</feature>
<dbReference type="PANTHER" id="PTHR37314:SF4">
    <property type="entry name" value="UPF0700 TRANSMEMBRANE PROTEIN YOAK"/>
    <property type="match status" value="1"/>
</dbReference>
<gene>
    <name evidence="2" type="ORF">FOF44_02050</name>
</gene>
<dbReference type="RefSeq" id="WP_144387317.1">
    <property type="nucleotide sequence ID" value="NZ_CANNCB010000001.1"/>
</dbReference>
<dbReference type="InterPro" id="IPR010699">
    <property type="entry name" value="DUF1275"/>
</dbReference>
<dbReference type="Pfam" id="PF06912">
    <property type="entry name" value="DUF1275"/>
    <property type="match status" value="1"/>
</dbReference>
<dbReference type="OrthoDB" id="270162at2"/>
<protein>
    <submittedName>
        <fullName evidence="2">DUF1275 domain-containing protein</fullName>
    </submittedName>
</protein>
<feature type="transmembrane region" description="Helical" evidence="1">
    <location>
        <begin position="167"/>
        <end position="187"/>
    </location>
</feature>
<keyword evidence="1" id="KW-0812">Transmembrane</keyword>
<proteinExistence type="predicted"/>
<name>A0A557PFH0_9VIBR</name>
<accession>A0A557PFH0</accession>
<sequence>MFTKLPKWVEYGAFTLALIAGFVNAIGLLGFEHQAISHLSGSVTQIGVSLMERPIVSVFLIALVGSFVVGSTISGILISGESLKLGRHYDLVLLLEGILLLLSTFLLYEHISWGLCLASMACGLQNALVTTYSGAVIRTTHLTGIFTDLGLMLGSKIKGQEVNKRKFVMFSVIICGFLSGGVLGYLAFQRINVSALVIPAVCCLLLSFIYRIYTQVTSRYKFQQE</sequence>
<keyword evidence="1" id="KW-0472">Membrane</keyword>
<comment type="caution">
    <text evidence="2">The sequence shown here is derived from an EMBL/GenBank/DDBJ whole genome shotgun (WGS) entry which is preliminary data.</text>
</comment>
<evidence type="ECO:0000256" key="1">
    <source>
        <dbReference type="SAM" id="Phobius"/>
    </source>
</evidence>